<dbReference type="AlphaFoldDB" id="A0A7S3ZM80"/>
<reference evidence="3" key="2">
    <citation type="submission" date="2021-11" db="EMBL/GenBank/DDBJ databases">
        <authorList>
            <consortium name="Genoscope - CEA"/>
            <person name="William W."/>
        </authorList>
    </citation>
    <scope>NUCLEOTIDE SEQUENCE</scope>
</reference>
<evidence type="ECO:0000313" key="4">
    <source>
        <dbReference type="Proteomes" id="UP000789595"/>
    </source>
</evidence>
<feature type="transmembrane region" description="Helical" evidence="1">
    <location>
        <begin position="236"/>
        <end position="255"/>
    </location>
</feature>
<evidence type="ECO:0000313" key="2">
    <source>
        <dbReference type="EMBL" id="CAE0687766.1"/>
    </source>
</evidence>
<feature type="transmembrane region" description="Helical" evidence="1">
    <location>
        <begin position="309"/>
        <end position="330"/>
    </location>
</feature>
<feature type="transmembrane region" description="Helical" evidence="1">
    <location>
        <begin position="66"/>
        <end position="83"/>
    </location>
</feature>
<evidence type="ECO:0000313" key="3">
    <source>
        <dbReference type="EMBL" id="CAH0367783.1"/>
    </source>
</evidence>
<keyword evidence="1" id="KW-1133">Transmembrane helix</keyword>
<dbReference type="EMBL" id="HBIW01003889">
    <property type="protein sequence ID" value="CAE0687766.1"/>
    <property type="molecule type" value="Transcribed_RNA"/>
</dbReference>
<feature type="transmembrane region" description="Helical" evidence="1">
    <location>
        <begin position="95"/>
        <end position="126"/>
    </location>
</feature>
<name>A0A7S3ZM80_9STRA</name>
<sequence length="412" mass="45386">METPLDPDIVQHAMKVERTAAAQGNEPQAYTPATELKSLKPWTMLALAALGAVIISLWTWHWQMAMTAILLVSLTLGPLLRWWTLHRATCPLDHVLMSFLGGLFLLSTVATIMGLTFGILAALIVSPISMLAGSAAWRLAVICDGIARWSAFCFVEEMWLLGALRWFRRKRQHRFVENSNRAQRAFALYGAASAVGYACAQCILLACVVTAHMDGHTVFERGHADEGVVTASETGGLLFLSLCFAWFLLPLRLLASHLNALDLERYPDLGADNNLCIPLGATIEGEEAPVGLACSKRLAHMWEVVKWPWALRAAHYIQFTTFFWLLGVPITLMNIIAWLVVTFIVWVGIMYVALWHIGVVERALGQNGAAVFSANDDVTMRSLYGFALLDDEEPDRIAHAGSLAPDDNGAMI</sequence>
<dbReference type="Proteomes" id="UP000789595">
    <property type="component" value="Unassembled WGS sequence"/>
</dbReference>
<feature type="transmembrane region" description="Helical" evidence="1">
    <location>
        <begin position="42"/>
        <end position="60"/>
    </location>
</feature>
<reference evidence="2" key="1">
    <citation type="submission" date="2021-01" db="EMBL/GenBank/DDBJ databases">
        <authorList>
            <person name="Corre E."/>
            <person name="Pelletier E."/>
            <person name="Niang G."/>
            <person name="Scheremetjew M."/>
            <person name="Finn R."/>
            <person name="Kale V."/>
            <person name="Holt S."/>
            <person name="Cochrane G."/>
            <person name="Meng A."/>
            <person name="Brown T."/>
            <person name="Cohen L."/>
        </authorList>
    </citation>
    <scope>NUCLEOTIDE SEQUENCE</scope>
    <source>
        <strain evidence="2">CCMP1756</strain>
    </source>
</reference>
<feature type="transmembrane region" description="Helical" evidence="1">
    <location>
        <begin position="146"/>
        <end position="167"/>
    </location>
</feature>
<evidence type="ECO:0000256" key="1">
    <source>
        <dbReference type="SAM" id="Phobius"/>
    </source>
</evidence>
<feature type="transmembrane region" description="Helical" evidence="1">
    <location>
        <begin position="336"/>
        <end position="357"/>
    </location>
</feature>
<keyword evidence="1" id="KW-0472">Membrane</keyword>
<gene>
    <name evidence="2" type="ORF">PCAL00307_LOCUS3200</name>
    <name evidence="3" type="ORF">PECAL_2P08220</name>
</gene>
<organism evidence="2">
    <name type="scientific">Pelagomonas calceolata</name>
    <dbReference type="NCBI Taxonomy" id="35677"/>
    <lineage>
        <taxon>Eukaryota</taxon>
        <taxon>Sar</taxon>
        <taxon>Stramenopiles</taxon>
        <taxon>Ochrophyta</taxon>
        <taxon>Pelagophyceae</taxon>
        <taxon>Pelagomonadales</taxon>
        <taxon>Pelagomonadaceae</taxon>
        <taxon>Pelagomonas</taxon>
    </lineage>
</organism>
<dbReference type="OrthoDB" id="204614at2759"/>
<accession>A0A7S3ZM80</accession>
<dbReference type="EMBL" id="CAKKNE010000002">
    <property type="protein sequence ID" value="CAH0367783.1"/>
    <property type="molecule type" value="Genomic_DNA"/>
</dbReference>
<keyword evidence="1" id="KW-0812">Transmembrane</keyword>
<feature type="transmembrane region" description="Helical" evidence="1">
    <location>
        <begin position="188"/>
        <end position="211"/>
    </location>
</feature>
<protein>
    <submittedName>
        <fullName evidence="2">Uncharacterized protein</fullName>
    </submittedName>
</protein>
<keyword evidence="4" id="KW-1185">Reference proteome</keyword>
<proteinExistence type="predicted"/>